<name>A0A097EJJ1_9SPHN</name>
<dbReference type="FunFam" id="3.40.605.10:FF:000001">
    <property type="entry name" value="Aldehyde dehydrogenase 1"/>
    <property type="match status" value="1"/>
</dbReference>
<dbReference type="Gene3D" id="3.40.309.10">
    <property type="entry name" value="Aldehyde Dehydrogenase, Chain A, domain 2"/>
    <property type="match status" value="1"/>
</dbReference>
<dbReference type="STRING" id="1549858.MC45_16650"/>
<keyword evidence="2" id="KW-0560">Oxidoreductase</keyword>
<dbReference type="InterPro" id="IPR015590">
    <property type="entry name" value="Aldehyde_DH_dom"/>
</dbReference>
<reference evidence="4 5" key="1">
    <citation type="submission" date="2014-09" db="EMBL/GenBank/DDBJ databases">
        <title>Using Illumina technology Improving SMRT sequencing Genome Assembly by RASTools.</title>
        <authorList>
            <person name="Zhou Y."/>
            <person name="Ma T."/>
            <person name="Liu T."/>
        </authorList>
    </citation>
    <scope>NUCLEOTIDE SEQUENCE [LARGE SCALE GENOMIC DNA]</scope>
    <source>
        <strain evidence="4 5">ATCC 55669</strain>
    </source>
</reference>
<keyword evidence="5" id="KW-1185">Reference proteome</keyword>
<dbReference type="InterPro" id="IPR016163">
    <property type="entry name" value="Ald_DH_C"/>
</dbReference>
<proteinExistence type="inferred from homology"/>
<protein>
    <submittedName>
        <fullName evidence="4">Betaine-aldehyde dehydrogenase</fullName>
    </submittedName>
</protein>
<organism evidence="4 5">
    <name type="scientific">Sphingomonas taxi</name>
    <dbReference type="NCBI Taxonomy" id="1549858"/>
    <lineage>
        <taxon>Bacteria</taxon>
        <taxon>Pseudomonadati</taxon>
        <taxon>Pseudomonadota</taxon>
        <taxon>Alphaproteobacteria</taxon>
        <taxon>Sphingomonadales</taxon>
        <taxon>Sphingomonadaceae</taxon>
        <taxon>Sphingomonas</taxon>
    </lineage>
</organism>
<dbReference type="KEGG" id="stax:MC45_16650"/>
<dbReference type="eggNOG" id="COG1012">
    <property type="taxonomic scope" value="Bacteria"/>
</dbReference>
<dbReference type="PROSITE" id="PS00070">
    <property type="entry name" value="ALDEHYDE_DEHYDR_CYS"/>
    <property type="match status" value="1"/>
</dbReference>
<sequence>MTGLQTKLLIGGKWVDGVEGGTIRVDNPYDGALLAEVAEATAADVDLAVEAARAAFPAWSALAAHERGRLLLKLADAIEADAANLARLEAMDTGHPIRDCLSLDVPRTVLCYRYFGGMADKLEGSVIPVDAGFLNYVEREAIGVVGAIVPWNFPLMFTSWKMGPALAAGNTIVIKPSEITPLSTLRIGELMQQVGIPDGVVNIVTGYGHTAGQRIAEHPGIGKVAFTGSTNTGRTIVHASASNLKKVQLELGGKGANIVFADANIPAAVGGAAFAIFHNQGQACIAGSRLIIHEDVVDDFLDRFATLARSIRLGDPLDPETEMGPLTSRLHQQRVLSYVEVAREQGGEIVTGGRQPDGEDYAKGCFVEPTIVRARPGDRVAQEEVFGPFVTVLTFRTDEEALAIANGTEYGLGAGLWTSDLTRAHRIARRLHAGMVWINCYKRVHPASPFGGMGQSGYGREMGFEAMREYTVPKSVWVNVDAQIPPFYRR</sequence>
<dbReference type="EMBL" id="CP009571">
    <property type="protein sequence ID" value="AIT07723.1"/>
    <property type="molecule type" value="Genomic_DNA"/>
</dbReference>
<dbReference type="Proteomes" id="UP000033200">
    <property type="component" value="Chromosome"/>
</dbReference>
<dbReference type="GO" id="GO:0004030">
    <property type="term" value="F:aldehyde dehydrogenase [NAD(P)+] activity"/>
    <property type="evidence" value="ECO:0007669"/>
    <property type="project" value="UniProtKB-ARBA"/>
</dbReference>
<gene>
    <name evidence="4" type="ORF">MC45_16650</name>
</gene>
<dbReference type="SUPFAM" id="SSF53720">
    <property type="entry name" value="ALDH-like"/>
    <property type="match status" value="1"/>
</dbReference>
<dbReference type="Gene3D" id="3.40.605.10">
    <property type="entry name" value="Aldehyde Dehydrogenase, Chain A, domain 1"/>
    <property type="match status" value="1"/>
</dbReference>
<comment type="similarity">
    <text evidence="1">Belongs to the aldehyde dehydrogenase family.</text>
</comment>
<dbReference type="InterPro" id="IPR016162">
    <property type="entry name" value="Ald_DH_N"/>
</dbReference>
<evidence type="ECO:0000259" key="3">
    <source>
        <dbReference type="Pfam" id="PF00171"/>
    </source>
</evidence>
<accession>A0A097EJJ1</accession>
<evidence type="ECO:0000256" key="2">
    <source>
        <dbReference type="ARBA" id="ARBA00023002"/>
    </source>
</evidence>
<dbReference type="AlphaFoldDB" id="A0A097EJJ1"/>
<evidence type="ECO:0000313" key="5">
    <source>
        <dbReference type="Proteomes" id="UP000033200"/>
    </source>
</evidence>
<feature type="domain" description="Aldehyde dehydrogenase" evidence="3">
    <location>
        <begin position="14"/>
        <end position="476"/>
    </location>
</feature>
<dbReference type="RefSeq" id="WP_038665575.1">
    <property type="nucleotide sequence ID" value="NZ_CP009571.1"/>
</dbReference>
<dbReference type="HOGENOM" id="CLU_005391_0_1_5"/>
<dbReference type="PANTHER" id="PTHR11699">
    <property type="entry name" value="ALDEHYDE DEHYDROGENASE-RELATED"/>
    <property type="match status" value="1"/>
</dbReference>
<evidence type="ECO:0000313" key="4">
    <source>
        <dbReference type="EMBL" id="AIT07723.1"/>
    </source>
</evidence>
<dbReference type="InterPro" id="IPR016160">
    <property type="entry name" value="Ald_DH_CS_CYS"/>
</dbReference>
<dbReference type="Pfam" id="PF00171">
    <property type="entry name" value="Aldedh"/>
    <property type="match status" value="1"/>
</dbReference>
<dbReference type="FunFam" id="3.40.309.10:FF:000012">
    <property type="entry name" value="Betaine aldehyde dehydrogenase"/>
    <property type="match status" value="1"/>
</dbReference>
<evidence type="ECO:0000256" key="1">
    <source>
        <dbReference type="ARBA" id="ARBA00009986"/>
    </source>
</evidence>
<dbReference type="InterPro" id="IPR016161">
    <property type="entry name" value="Ald_DH/histidinol_DH"/>
</dbReference>